<dbReference type="GO" id="GO:0022857">
    <property type="term" value="F:transmembrane transporter activity"/>
    <property type="evidence" value="ECO:0007669"/>
    <property type="project" value="TreeGrafter"/>
</dbReference>
<evidence type="ECO:0000256" key="6">
    <source>
        <dbReference type="SAM" id="Phobius"/>
    </source>
</evidence>
<dbReference type="Pfam" id="PF02687">
    <property type="entry name" value="FtsX"/>
    <property type="match status" value="1"/>
</dbReference>
<evidence type="ECO:0000259" key="8">
    <source>
        <dbReference type="Pfam" id="PF12704"/>
    </source>
</evidence>
<comment type="subcellular location">
    <subcellularLocation>
        <location evidence="1">Cell membrane</location>
        <topology evidence="1">Multi-pass membrane protein</topology>
    </subcellularLocation>
</comment>
<name>A0A975DK71_9GAMM</name>
<feature type="transmembrane region" description="Helical" evidence="6">
    <location>
        <begin position="368"/>
        <end position="389"/>
    </location>
</feature>
<evidence type="ECO:0000256" key="3">
    <source>
        <dbReference type="ARBA" id="ARBA00022692"/>
    </source>
</evidence>
<keyword evidence="9" id="KW-0614">Plasmid</keyword>
<dbReference type="GO" id="GO:0005886">
    <property type="term" value="C:plasma membrane"/>
    <property type="evidence" value="ECO:0007669"/>
    <property type="project" value="UniProtKB-SubCell"/>
</dbReference>
<organism evidence="9 10">
    <name type="scientific">Pseudoalteromonas xiamenensis</name>
    <dbReference type="NCBI Taxonomy" id="882626"/>
    <lineage>
        <taxon>Bacteria</taxon>
        <taxon>Pseudomonadati</taxon>
        <taxon>Pseudomonadota</taxon>
        <taxon>Gammaproteobacteria</taxon>
        <taxon>Alteromonadales</taxon>
        <taxon>Pseudoalteromonadaceae</taxon>
        <taxon>Pseudoalteromonas</taxon>
    </lineage>
</organism>
<dbReference type="KEGG" id="pxi:J5O05_21020"/>
<keyword evidence="10" id="KW-1185">Reference proteome</keyword>
<dbReference type="PANTHER" id="PTHR30572:SF18">
    <property type="entry name" value="ABC-TYPE MACROLIDE FAMILY EXPORT SYSTEM PERMEASE COMPONENT 2"/>
    <property type="match status" value="1"/>
</dbReference>
<accession>A0A975DK71</accession>
<evidence type="ECO:0000313" key="10">
    <source>
        <dbReference type="Proteomes" id="UP000664904"/>
    </source>
</evidence>
<gene>
    <name evidence="9" type="ORF">J5O05_21020</name>
</gene>
<feature type="domain" description="ABC3 transporter permease C-terminal" evidence="7">
    <location>
        <begin position="320"/>
        <end position="436"/>
    </location>
</feature>
<geneLocation type="plasmid" evidence="9 10">
    <name>unnamed5</name>
</geneLocation>
<keyword evidence="3 6" id="KW-0812">Transmembrane</keyword>
<dbReference type="Proteomes" id="UP000664904">
    <property type="component" value="Plasmid unnamed5"/>
</dbReference>
<dbReference type="InterPro" id="IPR025857">
    <property type="entry name" value="MacB_PCD"/>
</dbReference>
<evidence type="ECO:0000256" key="2">
    <source>
        <dbReference type="ARBA" id="ARBA00022475"/>
    </source>
</evidence>
<reference evidence="9" key="1">
    <citation type="submission" date="2021-03" db="EMBL/GenBank/DDBJ databases">
        <title>Complete Genome of Pseudoalteromonas xiamenensis STKMTI.2, a new potential marine bacterium producing anti-Vibrio compounds.</title>
        <authorList>
            <person name="Handayani D.P."/>
            <person name="Isnansetyo A."/>
            <person name="Istiqomah I."/>
            <person name="Jumina J."/>
        </authorList>
    </citation>
    <scope>NUCLEOTIDE SEQUENCE</scope>
    <source>
        <strain evidence="9">STKMTI.2</strain>
        <plasmid evidence="9">unnamed5</plasmid>
    </source>
</reference>
<keyword evidence="4 6" id="KW-1133">Transmembrane helix</keyword>
<dbReference type="Pfam" id="PF12704">
    <property type="entry name" value="MacB_PCD"/>
    <property type="match status" value="1"/>
</dbReference>
<dbReference type="InterPro" id="IPR003838">
    <property type="entry name" value="ABC3_permease_C"/>
</dbReference>
<sequence length="443" mass="50011">MFGYYLKIAWVSIRKTPLLSLLIVLTVAVGIAASMTTYTVQYMMSKDPLPGLSDRTFQIQLNSWGPEKPYGYEGDEERTTRHITLQDAKNLLAAKQAPLQTAIGEFAEFVYSEDQSFSDGIGTDIRTVTIDFFAMMRAPFLYGTAWSAEDDEAGTDVTIISKKLNDKLFGGVNSIGKSIVIGERQYRIVGVMDDWPMLPKFYGAPFEAYQPTRDVFVPFFNQIRHELLTRSELAFNCWTAPADDSIRAFFNSECVWIMFWVQLDTPSDRKRYLDFIFDYAKDQRQFGRFQRDGFHKMYSVEEFLLNEEVVSKDTRIGVWLAFLFLIVCLLNCMSLMTAKFHSKAAEVGLRRAVGASKQNLFAQFSCEILLLALFASVLGMLMTLAGLHFTKSAYSYLSAELMTMDVNMVLATLGLAIVATMAFGLLPIIKAIQVQPASQLKSQ</sequence>
<evidence type="ECO:0000256" key="1">
    <source>
        <dbReference type="ARBA" id="ARBA00004651"/>
    </source>
</evidence>
<evidence type="ECO:0000256" key="4">
    <source>
        <dbReference type="ARBA" id="ARBA00022989"/>
    </source>
</evidence>
<evidence type="ECO:0000313" key="9">
    <source>
        <dbReference type="EMBL" id="QTH73263.1"/>
    </source>
</evidence>
<feature type="domain" description="MacB-like periplasmic core" evidence="8">
    <location>
        <begin position="20"/>
        <end position="225"/>
    </location>
</feature>
<proteinExistence type="predicted"/>
<evidence type="ECO:0000256" key="5">
    <source>
        <dbReference type="ARBA" id="ARBA00023136"/>
    </source>
</evidence>
<feature type="transmembrane region" description="Helical" evidence="6">
    <location>
        <begin position="409"/>
        <end position="429"/>
    </location>
</feature>
<feature type="transmembrane region" description="Helical" evidence="6">
    <location>
        <begin position="316"/>
        <end position="336"/>
    </location>
</feature>
<dbReference type="PANTHER" id="PTHR30572">
    <property type="entry name" value="MEMBRANE COMPONENT OF TRANSPORTER-RELATED"/>
    <property type="match status" value="1"/>
</dbReference>
<dbReference type="EMBL" id="CP072135">
    <property type="protein sequence ID" value="QTH73263.1"/>
    <property type="molecule type" value="Genomic_DNA"/>
</dbReference>
<evidence type="ECO:0000259" key="7">
    <source>
        <dbReference type="Pfam" id="PF02687"/>
    </source>
</evidence>
<dbReference type="RefSeq" id="WP_208844882.1">
    <property type="nucleotide sequence ID" value="NZ_CP072135.1"/>
</dbReference>
<dbReference type="AlphaFoldDB" id="A0A975DK71"/>
<protein>
    <submittedName>
        <fullName evidence="9">ABC transporter permease</fullName>
    </submittedName>
</protein>
<keyword evidence="2" id="KW-1003">Cell membrane</keyword>
<keyword evidence="5 6" id="KW-0472">Membrane</keyword>
<dbReference type="InterPro" id="IPR050250">
    <property type="entry name" value="Macrolide_Exporter_MacB"/>
</dbReference>